<feature type="transmembrane region" description="Helical" evidence="1">
    <location>
        <begin position="310"/>
        <end position="335"/>
    </location>
</feature>
<organism evidence="2 3">
    <name type="scientific">Herminiimonas aquatilis</name>
    <dbReference type="NCBI Taxonomy" id="345342"/>
    <lineage>
        <taxon>Bacteria</taxon>
        <taxon>Pseudomonadati</taxon>
        <taxon>Pseudomonadota</taxon>
        <taxon>Betaproteobacteria</taxon>
        <taxon>Burkholderiales</taxon>
        <taxon>Oxalobacteraceae</taxon>
        <taxon>Herminiimonas</taxon>
    </lineage>
</organism>
<dbReference type="RefSeq" id="WP_382234079.1">
    <property type="nucleotide sequence ID" value="NZ_JBHTCC010000001.1"/>
</dbReference>
<dbReference type="EMBL" id="JBHTCC010000001">
    <property type="protein sequence ID" value="MFC7298489.1"/>
    <property type="molecule type" value="Genomic_DNA"/>
</dbReference>
<name>A0ABW2J4R4_9BURK</name>
<keyword evidence="3" id="KW-1185">Reference proteome</keyword>
<gene>
    <name evidence="2" type="ORF">ACFQO0_08580</name>
</gene>
<feature type="transmembrane region" description="Helical" evidence="1">
    <location>
        <begin position="263"/>
        <end position="290"/>
    </location>
</feature>
<comment type="caution">
    <text evidence="2">The sequence shown here is derived from an EMBL/GenBank/DDBJ whole genome shotgun (WGS) entry which is preliminary data.</text>
</comment>
<reference evidence="3" key="1">
    <citation type="journal article" date="2019" name="Int. J. Syst. Evol. Microbiol.">
        <title>The Global Catalogue of Microorganisms (GCM) 10K type strain sequencing project: providing services to taxonomists for standard genome sequencing and annotation.</title>
        <authorList>
            <consortium name="The Broad Institute Genomics Platform"/>
            <consortium name="The Broad Institute Genome Sequencing Center for Infectious Disease"/>
            <person name="Wu L."/>
            <person name="Ma J."/>
        </authorList>
    </citation>
    <scope>NUCLEOTIDE SEQUENCE [LARGE SCALE GENOMIC DNA]</scope>
    <source>
        <strain evidence="3">CCUG 36956</strain>
    </source>
</reference>
<dbReference type="PANTHER" id="PTHR30188">
    <property type="entry name" value="ABC TRANSPORTER PERMEASE PROTEIN-RELATED"/>
    <property type="match status" value="1"/>
</dbReference>
<feature type="transmembrane region" description="Helical" evidence="1">
    <location>
        <begin position="347"/>
        <end position="370"/>
    </location>
</feature>
<dbReference type="Proteomes" id="UP001596379">
    <property type="component" value="Unassembled WGS sequence"/>
</dbReference>
<proteinExistence type="predicted"/>
<feature type="transmembrane region" description="Helical" evidence="1">
    <location>
        <begin position="167"/>
        <end position="187"/>
    </location>
</feature>
<sequence length="375" mass="40296">MLNDAAPTLSYTPDDPATATLAGAWQVRALAEGNTMTSITAALRPACKAADHVHWDLSQVIALDYIGAQLLWDAWGRKRPAQLTLAPQHEDFFLRLEETGTLALKKPPKIYWYAPASLLQFKHKMLDHLVGFVSLIGQLALDLGQFAKNPVRGPWKEISANIFHTGYQALGITALVGFLIGVVLSYLSAQQLHQFGGDVFLVNILGMSVIRELGPLLAAILVAGRSGSSITAQLGVMRVTEELDAMLVMGLPHGYRLIMPKVIALAISMPLLVVWTDAMALIGGMVAANLELGLSYKYFIRELPDAVPLANYWIGLGKGVVFGGLIALVACHFGLRIKPNTESLGEGTTISVVSAITIVILADAVFAIIFTGVGF</sequence>
<accession>A0ABW2J4R4</accession>
<keyword evidence="1" id="KW-0472">Membrane</keyword>
<evidence type="ECO:0000313" key="2">
    <source>
        <dbReference type="EMBL" id="MFC7298489.1"/>
    </source>
</evidence>
<dbReference type="InterPro" id="IPR030802">
    <property type="entry name" value="Permease_MalE"/>
</dbReference>
<evidence type="ECO:0000313" key="3">
    <source>
        <dbReference type="Proteomes" id="UP001596379"/>
    </source>
</evidence>
<keyword evidence="1" id="KW-1133">Transmembrane helix</keyword>
<dbReference type="PANTHER" id="PTHR30188:SF3">
    <property type="entry name" value="ABC TRANSPORTER PERMEASE"/>
    <property type="match status" value="1"/>
</dbReference>
<keyword evidence="1" id="KW-0812">Transmembrane</keyword>
<evidence type="ECO:0000256" key="1">
    <source>
        <dbReference type="SAM" id="Phobius"/>
    </source>
</evidence>
<dbReference type="Pfam" id="PF02405">
    <property type="entry name" value="MlaE"/>
    <property type="match status" value="1"/>
</dbReference>
<protein>
    <submittedName>
        <fullName evidence="2">MlaE family ABC transporter permease</fullName>
    </submittedName>
</protein>